<keyword evidence="3 5" id="KW-1133">Transmembrane helix</keyword>
<dbReference type="InterPro" id="IPR037185">
    <property type="entry name" value="EmrE-like"/>
</dbReference>
<feature type="transmembrane region" description="Helical" evidence="5">
    <location>
        <begin position="91"/>
        <end position="110"/>
    </location>
</feature>
<dbReference type="SUPFAM" id="SSF103481">
    <property type="entry name" value="Multidrug resistance efflux transporter EmrE"/>
    <property type="match status" value="2"/>
</dbReference>
<dbReference type="OrthoDB" id="1436450at2759"/>
<evidence type="ECO:0000256" key="3">
    <source>
        <dbReference type="ARBA" id="ARBA00022989"/>
    </source>
</evidence>
<evidence type="ECO:0000256" key="5">
    <source>
        <dbReference type="SAM" id="Phobius"/>
    </source>
</evidence>
<gene>
    <name evidence="7" type="ORF">PBRA_002807</name>
    <name evidence="8" type="ORF">PLBR_LOCUS2162</name>
</gene>
<comment type="subcellular location">
    <subcellularLocation>
        <location evidence="1">Membrane</location>
        <topology evidence="1">Multi-pass membrane protein</topology>
    </subcellularLocation>
</comment>
<evidence type="ECO:0000313" key="9">
    <source>
        <dbReference type="Proteomes" id="UP000039324"/>
    </source>
</evidence>
<dbReference type="Pfam" id="PF00892">
    <property type="entry name" value="EamA"/>
    <property type="match status" value="2"/>
</dbReference>
<evidence type="ECO:0000313" key="8">
    <source>
        <dbReference type="EMBL" id="SPQ94947.1"/>
    </source>
</evidence>
<evidence type="ECO:0000256" key="1">
    <source>
        <dbReference type="ARBA" id="ARBA00004141"/>
    </source>
</evidence>
<accession>A0A0G4J5J9</accession>
<sequence>MVTVRACAQFVRRRPHSRDWTSDECHGVCGDRTVNSLHTRYPSAMGVRTRREAFSVLQKYRTHVVGTLLLLTVVGLYVANGHFTKVANRPFFSTYSSNALCFIYLIVWWCHHKFVEKSSSKELVDVMKSTSWVVLQFLPLYVCMSFTFNWSLSHTTLTSNSIISATSSVFTLMFSYFMLKSSPRVINVIGSALLVGGVVCVAVDPPKDMNASIEEASQVDMVLMGNLAAVLAACIGAFYFTYMKKRLTEDTDMTLFFGLTGLIGTVLLLPVVVILQVTHVEDIIGLDVDTMLIFLALAGTNMLANYLYAKVVVYTTPFVATVGLGLTNPLNMIVDKLKYNKQFGVVYLCGIAIVLIGVVVTNIQHKKELDDAAEKDAIVVNKA</sequence>
<feature type="transmembrane region" description="Helical" evidence="5">
    <location>
        <begin position="131"/>
        <end position="150"/>
    </location>
</feature>
<keyword evidence="4 5" id="KW-0472">Membrane</keyword>
<name>A0A0G4J5J9_PLABS</name>
<feature type="transmembrane region" description="Helical" evidence="5">
    <location>
        <begin position="254"/>
        <end position="277"/>
    </location>
</feature>
<feature type="transmembrane region" description="Helical" evidence="5">
    <location>
        <begin position="283"/>
        <end position="304"/>
    </location>
</feature>
<dbReference type="PANTHER" id="PTHR23051">
    <property type="entry name" value="SOLUTE CARRIER FAMILY 35, MEMBER F5"/>
    <property type="match status" value="1"/>
</dbReference>
<proteinExistence type="predicted"/>
<dbReference type="Proteomes" id="UP000290189">
    <property type="component" value="Unassembled WGS sequence"/>
</dbReference>
<keyword evidence="2 5" id="KW-0812">Transmembrane</keyword>
<reference evidence="8 10" key="2">
    <citation type="submission" date="2018-03" db="EMBL/GenBank/DDBJ databases">
        <authorList>
            <person name="Fogelqvist J."/>
        </authorList>
    </citation>
    <scope>NUCLEOTIDE SEQUENCE [LARGE SCALE GENOMIC DNA]</scope>
</reference>
<feature type="transmembrane region" description="Helical" evidence="5">
    <location>
        <begin position="311"/>
        <end position="330"/>
    </location>
</feature>
<organism evidence="7 9">
    <name type="scientific">Plasmodiophora brassicae</name>
    <name type="common">Clubroot disease agent</name>
    <dbReference type="NCBI Taxonomy" id="37360"/>
    <lineage>
        <taxon>Eukaryota</taxon>
        <taxon>Sar</taxon>
        <taxon>Rhizaria</taxon>
        <taxon>Endomyxa</taxon>
        <taxon>Phytomyxea</taxon>
        <taxon>Plasmodiophorida</taxon>
        <taxon>Plasmodiophoridae</taxon>
        <taxon>Plasmodiophora</taxon>
    </lineage>
</organism>
<dbReference type="EMBL" id="CDSF01000133">
    <property type="protein sequence ID" value="CEP02840.1"/>
    <property type="molecule type" value="Genomic_DNA"/>
</dbReference>
<keyword evidence="9" id="KW-1185">Reference proteome</keyword>
<dbReference type="EMBL" id="OVEO01000003">
    <property type="protein sequence ID" value="SPQ94947.1"/>
    <property type="molecule type" value="Genomic_DNA"/>
</dbReference>
<geneLocation type="mitochondrion" evidence="8"/>
<reference evidence="7 9" key="1">
    <citation type="submission" date="2015-02" db="EMBL/GenBank/DDBJ databases">
        <authorList>
            <person name="Chooi Y.-H."/>
        </authorList>
    </citation>
    <scope>NUCLEOTIDE SEQUENCE [LARGE SCALE GENOMIC DNA]</scope>
    <source>
        <strain evidence="7">E3</strain>
    </source>
</reference>
<evidence type="ECO:0000259" key="6">
    <source>
        <dbReference type="Pfam" id="PF00892"/>
    </source>
</evidence>
<feature type="transmembrane region" description="Helical" evidence="5">
    <location>
        <begin position="60"/>
        <end position="79"/>
    </location>
</feature>
<dbReference type="STRING" id="37360.A0A0G4J5J9"/>
<feature type="domain" description="EamA" evidence="6">
    <location>
        <begin position="224"/>
        <end position="362"/>
    </location>
</feature>
<evidence type="ECO:0000256" key="2">
    <source>
        <dbReference type="ARBA" id="ARBA00022692"/>
    </source>
</evidence>
<feature type="transmembrane region" description="Helical" evidence="5">
    <location>
        <begin position="186"/>
        <end position="203"/>
    </location>
</feature>
<feature type="transmembrane region" description="Helical" evidence="5">
    <location>
        <begin position="223"/>
        <end position="242"/>
    </location>
</feature>
<dbReference type="GO" id="GO:0016020">
    <property type="term" value="C:membrane"/>
    <property type="evidence" value="ECO:0007669"/>
    <property type="project" value="UniProtKB-SubCell"/>
</dbReference>
<evidence type="ECO:0000313" key="10">
    <source>
        <dbReference type="Proteomes" id="UP000290189"/>
    </source>
</evidence>
<dbReference type="PANTHER" id="PTHR23051:SF0">
    <property type="entry name" value="SOLUTE CARRIER FAMILY 35 MEMBER F5"/>
    <property type="match status" value="1"/>
</dbReference>
<dbReference type="AlphaFoldDB" id="A0A0G4J5J9"/>
<feature type="transmembrane region" description="Helical" evidence="5">
    <location>
        <begin position="342"/>
        <end position="360"/>
    </location>
</feature>
<evidence type="ECO:0000256" key="4">
    <source>
        <dbReference type="ARBA" id="ARBA00023136"/>
    </source>
</evidence>
<protein>
    <recommendedName>
        <fullName evidence="6">EamA domain-containing protein</fullName>
    </recommendedName>
</protein>
<feature type="domain" description="EamA" evidence="6">
    <location>
        <begin position="66"/>
        <end position="201"/>
    </location>
</feature>
<feature type="transmembrane region" description="Helical" evidence="5">
    <location>
        <begin position="162"/>
        <end position="179"/>
    </location>
</feature>
<keyword evidence="8" id="KW-0496">Mitochondrion</keyword>
<dbReference type="Proteomes" id="UP000039324">
    <property type="component" value="Unassembled WGS sequence"/>
</dbReference>
<evidence type="ECO:0000313" key="7">
    <source>
        <dbReference type="EMBL" id="CEP02840.1"/>
    </source>
</evidence>
<dbReference type="InterPro" id="IPR000620">
    <property type="entry name" value="EamA_dom"/>
</dbReference>